<evidence type="ECO:0000256" key="3">
    <source>
        <dbReference type="ARBA" id="ARBA00022603"/>
    </source>
</evidence>
<dbReference type="Pfam" id="PF06325">
    <property type="entry name" value="PrmA"/>
    <property type="match status" value="1"/>
</dbReference>
<dbReference type="InterPro" id="IPR050078">
    <property type="entry name" value="Ribosomal_L11_MeTrfase_PrmA"/>
</dbReference>
<dbReference type="Proteomes" id="UP000001522">
    <property type="component" value="Chromosome"/>
</dbReference>
<dbReference type="PANTHER" id="PTHR43648">
    <property type="entry name" value="ELECTRON TRANSFER FLAVOPROTEIN BETA SUBUNIT LYSINE METHYLTRANSFERASE"/>
    <property type="match status" value="1"/>
</dbReference>
<keyword evidence="3 6" id="KW-0489">Methyltransferase</keyword>
<keyword evidence="8" id="KW-1185">Reference proteome</keyword>
<dbReference type="AlphaFoldDB" id="D3UG59"/>
<comment type="similarity">
    <text evidence="1 6">Belongs to the methyltransferase superfamily. PrmA family.</text>
</comment>
<organism evidence="7 8">
    <name type="scientific">Helicobacter mustelae (strain ATCC 43772 / CCUG 25715 / CIP 103759 / LMG 18044 / NCTC 12198 / R85-136P)</name>
    <name type="common">Campylobacter mustelae</name>
    <dbReference type="NCBI Taxonomy" id="679897"/>
    <lineage>
        <taxon>Bacteria</taxon>
        <taxon>Pseudomonadati</taxon>
        <taxon>Campylobacterota</taxon>
        <taxon>Epsilonproteobacteria</taxon>
        <taxon>Campylobacterales</taxon>
        <taxon>Helicobacteraceae</taxon>
        <taxon>Helicobacter</taxon>
    </lineage>
</organism>
<sequence length="299" mass="33607">MTEDFFEVTILPQSHCDLFIDFIIDSTGEAIEESLISLDFVKDFEFFALKMEQLSVPMLPTIIVRSQEDCRDLIKSLRSFVQLLGERVGEAVGFAYKIQKKKNEDWIQKYKEGVAPIVCGGFYIRPSWVAPKKDLENLIIDPALAFGSGHHATTAMCIEFLNSLDLREKKCLDVGCGSGILSLVAKKRGANVFLCDTDALAVIESKKNFALNGEQIDQIWEGSIKDEERVYDVIVANILADVIKILYNDFSKALKSGATLILSGILEQYKDSVIDKFSAFVLQEILTKEEWVALKMIKK</sequence>
<dbReference type="NCBIfam" id="NF001786">
    <property type="entry name" value="PRK00517.2-4"/>
    <property type="match status" value="1"/>
</dbReference>
<comment type="subcellular location">
    <subcellularLocation>
        <location evidence="6">Cytoplasm</location>
    </subcellularLocation>
</comment>
<dbReference type="HOGENOM" id="CLU_049382_1_0_7"/>
<dbReference type="STRING" id="679897.HMU02180"/>
<name>D3UG59_HELM1</name>
<feature type="binding site" evidence="6">
    <location>
        <position position="196"/>
    </location>
    <ligand>
        <name>S-adenosyl-L-methionine</name>
        <dbReference type="ChEBI" id="CHEBI:59789"/>
    </ligand>
</feature>
<accession>D3UG59</accession>
<evidence type="ECO:0000256" key="6">
    <source>
        <dbReference type="HAMAP-Rule" id="MF_00735"/>
    </source>
</evidence>
<evidence type="ECO:0000313" key="7">
    <source>
        <dbReference type="EMBL" id="CBG39480.1"/>
    </source>
</evidence>
<dbReference type="SUPFAM" id="SSF53335">
    <property type="entry name" value="S-adenosyl-L-methionine-dependent methyltransferases"/>
    <property type="match status" value="1"/>
</dbReference>
<keyword evidence="5 6" id="KW-0949">S-adenosyl-L-methionine</keyword>
<dbReference type="HAMAP" id="MF_00735">
    <property type="entry name" value="Methyltr_PrmA"/>
    <property type="match status" value="1"/>
</dbReference>
<comment type="function">
    <text evidence="6">Methylates ribosomal protein L11.</text>
</comment>
<evidence type="ECO:0000256" key="5">
    <source>
        <dbReference type="ARBA" id="ARBA00022691"/>
    </source>
</evidence>
<dbReference type="GO" id="GO:0005840">
    <property type="term" value="C:ribosome"/>
    <property type="evidence" value="ECO:0007669"/>
    <property type="project" value="UniProtKB-KW"/>
</dbReference>
<gene>
    <name evidence="6 7" type="primary">prmA</name>
    <name evidence="7" type="ordered locus">HMU02180</name>
</gene>
<feature type="binding site" evidence="6">
    <location>
        <position position="175"/>
    </location>
    <ligand>
        <name>S-adenosyl-L-methionine</name>
        <dbReference type="ChEBI" id="CHEBI:59789"/>
    </ligand>
</feature>
<dbReference type="GO" id="GO:0016279">
    <property type="term" value="F:protein-lysine N-methyltransferase activity"/>
    <property type="evidence" value="ECO:0007669"/>
    <property type="project" value="RHEA"/>
</dbReference>
<dbReference type="GO" id="GO:0005737">
    <property type="term" value="C:cytoplasm"/>
    <property type="evidence" value="ECO:0007669"/>
    <property type="project" value="UniProtKB-SubCell"/>
</dbReference>
<keyword evidence="4 6" id="KW-0808">Transferase</keyword>
<dbReference type="eggNOG" id="COG2264">
    <property type="taxonomic scope" value="Bacteria"/>
</dbReference>
<evidence type="ECO:0000256" key="4">
    <source>
        <dbReference type="ARBA" id="ARBA00022679"/>
    </source>
</evidence>
<dbReference type="RefSeq" id="WP_013022575.1">
    <property type="nucleotide sequence ID" value="NC_013949.1"/>
</dbReference>
<dbReference type="EMBL" id="FN555004">
    <property type="protein sequence ID" value="CBG39480.1"/>
    <property type="molecule type" value="Genomic_DNA"/>
</dbReference>
<evidence type="ECO:0000313" key="8">
    <source>
        <dbReference type="Proteomes" id="UP000001522"/>
    </source>
</evidence>
<feature type="binding site" evidence="6">
    <location>
        <position position="154"/>
    </location>
    <ligand>
        <name>S-adenosyl-L-methionine</name>
        <dbReference type="ChEBI" id="CHEBI:59789"/>
    </ligand>
</feature>
<dbReference type="Gene3D" id="3.40.50.150">
    <property type="entry name" value="Vaccinia Virus protein VP39"/>
    <property type="match status" value="1"/>
</dbReference>
<keyword evidence="7" id="KW-0689">Ribosomal protein</keyword>
<dbReference type="InterPro" id="IPR004498">
    <property type="entry name" value="Ribosomal_PrmA_MeTrfase"/>
</dbReference>
<keyword evidence="7" id="KW-0687">Ribonucleoprotein</keyword>
<reference evidence="7 8" key="1">
    <citation type="journal article" date="2010" name="BMC Genomics">
        <title>Comparative genomics and proteomics of Helicobacter mustelae, an ulcerogenic and carcinogenic gastric pathogen.</title>
        <authorList>
            <person name="O'Toole P.W."/>
            <person name="Snelling W.J."/>
            <person name="Canchaya C."/>
            <person name="Forde B.M."/>
            <person name="Hardie K.R."/>
            <person name="Josenhans C."/>
            <person name="Graham R.L.J."/>
            <person name="McMullan G."/>
            <person name="Parkhill J."/>
            <person name="Belda E."/>
            <person name="Bentley S.D."/>
        </authorList>
    </citation>
    <scope>NUCLEOTIDE SEQUENCE [LARGE SCALE GENOMIC DNA]</scope>
    <source>
        <strain evidence="8">ATCC 43772 / LMG 18044 / NCTC 12198 / 12198</strain>
    </source>
</reference>
<comment type="catalytic activity">
    <reaction evidence="6">
        <text>L-lysyl-[protein] + 3 S-adenosyl-L-methionine = N(6),N(6),N(6)-trimethyl-L-lysyl-[protein] + 3 S-adenosyl-L-homocysteine + 3 H(+)</text>
        <dbReference type="Rhea" id="RHEA:54192"/>
        <dbReference type="Rhea" id="RHEA-COMP:9752"/>
        <dbReference type="Rhea" id="RHEA-COMP:13826"/>
        <dbReference type="ChEBI" id="CHEBI:15378"/>
        <dbReference type="ChEBI" id="CHEBI:29969"/>
        <dbReference type="ChEBI" id="CHEBI:57856"/>
        <dbReference type="ChEBI" id="CHEBI:59789"/>
        <dbReference type="ChEBI" id="CHEBI:61961"/>
    </reaction>
</comment>
<dbReference type="NCBIfam" id="TIGR00406">
    <property type="entry name" value="prmA"/>
    <property type="match status" value="1"/>
</dbReference>
<protein>
    <recommendedName>
        <fullName evidence="6">Ribosomal protein L11 methyltransferase</fullName>
        <shortName evidence="6">L11 Mtase</shortName>
        <ecNumber evidence="6">2.1.1.-</ecNumber>
    </recommendedName>
</protein>
<dbReference type="PANTHER" id="PTHR43648:SF1">
    <property type="entry name" value="ELECTRON TRANSFER FLAVOPROTEIN BETA SUBUNIT LYSINE METHYLTRANSFERASE"/>
    <property type="match status" value="1"/>
</dbReference>
<evidence type="ECO:0000256" key="2">
    <source>
        <dbReference type="ARBA" id="ARBA00022490"/>
    </source>
</evidence>
<dbReference type="PIRSF" id="PIRSF000401">
    <property type="entry name" value="RPL11_MTase"/>
    <property type="match status" value="1"/>
</dbReference>
<dbReference type="GO" id="GO:0032259">
    <property type="term" value="P:methylation"/>
    <property type="evidence" value="ECO:0007669"/>
    <property type="project" value="UniProtKB-KW"/>
</dbReference>
<keyword evidence="2 6" id="KW-0963">Cytoplasm</keyword>
<dbReference type="KEGG" id="hms:HMU02180"/>
<dbReference type="CDD" id="cd02440">
    <property type="entry name" value="AdoMet_MTases"/>
    <property type="match status" value="1"/>
</dbReference>
<proteinExistence type="inferred from homology"/>
<dbReference type="EC" id="2.1.1.-" evidence="6"/>
<feature type="binding site" evidence="6">
    <location>
        <position position="237"/>
    </location>
    <ligand>
        <name>S-adenosyl-L-methionine</name>
        <dbReference type="ChEBI" id="CHEBI:59789"/>
    </ligand>
</feature>
<evidence type="ECO:0000256" key="1">
    <source>
        <dbReference type="ARBA" id="ARBA00009741"/>
    </source>
</evidence>
<dbReference type="InterPro" id="IPR029063">
    <property type="entry name" value="SAM-dependent_MTases_sf"/>
</dbReference>